<dbReference type="PANTHER" id="PTHR33835:SF1">
    <property type="entry name" value="METALLO-BETA-LACTAMASE DOMAIN-CONTAINING PROTEIN"/>
    <property type="match status" value="1"/>
</dbReference>
<dbReference type="AlphaFoldDB" id="G3APN3"/>
<reference evidence="1 2" key="1">
    <citation type="journal article" date="2011" name="Proc. Natl. Acad. Sci. U.S.A.">
        <title>Comparative genomics of xylose-fermenting fungi for enhanced biofuel production.</title>
        <authorList>
            <person name="Wohlbach D.J."/>
            <person name="Kuo A."/>
            <person name="Sato T.K."/>
            <person name="Potts K.M."/>
            <person name="Salamov A.A."/>
            <person name="LaButti K.M."/>
            <person name="Sun H."/>
            <person name="Clum A."/>
            <person name="Pangilinan J.L."/>
            <person name="Lindquist E.A."/>
            <person name="Lucas S."/>
            <person name="Lapidus A."/>
            <person name="Jin M."/>
            <person name="Gunawan C."/>
            <person name="Balan V."/>
            <person name="Dale B.E."/>
            <person name="Jeffries T.W."/>
            <person name="Zinkel R."/>
            <person name="Barry K.W."/>
            <person name="Grigoriev I.V."/>
            <person name="Gasch A.P."/>
        </authorList>
    </citation>
    <scope>NUCLEOTIDE SEQUENCE [LARGE SCALE GENOMIC DNA]</scope>
    <source>
        <strain evidence="2">NRRL Y-27907 / 11-Y1</strain>
    </source>
</reference>
<dbReference type="Proteomes" id="UP000000709">
    <property type="component" value="Unassembled WGS sequence"/>
</dbReference>
<proteinExistence type="predicted"/>
<dbReference type="InParanoid" id="G3APN3"/>
<dbReference type="GeneID" id="18873819"/>
<protein>
    <recommendedName>
        <fullName evidence="3">Metallo-beta-lactamase domain-containing protein</fullName>
    </recommendedName>
</protein>
<accession>G3APN3</accession>
<dbReference type="RefSeq" id="XP_007375480.1">
    <property type="nucleotide sequence ID" value="XM_007375418.1"/>
</dbReference>
<evidence type="ECO:0000313" key="1">
    <source>
        <dbReference type="EMBL" id="EGW32204.1"/>
    </source>
</evidence>
<dbReference type="InterPro" id="IPR025638">
    <property type="entry name" value="DUF4336"/>
</dbReference>
<sequence>MSILNYDGNLVIWSPLEYHEETFTKAVNLLVGEGSSYQVKYVIAINNEHNLYAHQYKEKFGAKIIACDKAKLKNNVEVDHKVTESLLDMVIRGDLWQEKLGISDYYFKDNLEMICMKSHVTNDVELFEKNTHTLYVGDLIINLGAPGTTTGQVELEQYSEATGYYKGYNPHGWLSFPTRYLQPRSAVGSYLANYFAQTKSPEGAESIRTICQWDFSKIVVTHGNVIEKEGKDDFKKLFSSVFT</sequence>
<dbReference type="OrthoDB" id="421671at2759"/>
<dbReference type="KEGG" id="spaa:SPAPADRAFT_61287"/>
<name>G3APN3_SPAPN</name>
<evidence type="ECO:0008006" key="3">
    <source>
        <dbReference type="Google" id="ProtNLM"/>
    </source>
</evidence>
<dbReference type="PANTHER" id="PTHR33835">
    <property type="entry name" value="YALI0C07656P"/>
    <property type="match status" value="1"/>
</dbReference>
<organism evidence="2">
    <name type="scientific">Spathaspora passalidarum (strain NRRL Y-27907 / 11-Y1)</name>
    <dbReference type="NCBI Taxonomy" id="619300"/>
    <lineage>
        <taxon>Eukaryota</taxon>
        <taxon>Fungi</taxon>
        <taxon>Dikarya</taxon>
        <taxon>Ascomycota</taxon>
        <taxon>Saccharomycotina</taxon>
        <taxon>Pichiomycetes</taxon>
        <taxon>Debaryomycetaceae</taxon>
        <taxon>Spathaspora</taxon>
    </lineage>
</organism>
<dbReference type="eggNOG" id="ENOG502S1EZ">
    <property type="taxonomic scope" value="Eukaryota"/>
</dbReference>
<dbReference type="OMA" id="IRTICQW"/>
<keyword evidence="2" id="KW-1185">Reference proteome</keyword>
<gene>
    <name evidence="1" type="ORF">SPAPADRAFT_61287</name>
</gene>
<dbReference type="EMBL" id="GL996502">
    <property type="protein sequence ID" value="EGW32204.1"/>
    <property type="molecule type" value="Genomic_DNA"/>
</dbReference>
<dbReference type="HOGENOM" id="CLU_056292_1_0_1"/>
<evidence type="ECO:0000313" key="2">
    <source>
        <dbReference type="Proteomes" id="UP000000709"/>
    </source>
</evidence>